<evidence type="ECO:0000313" key="2">
    <source>
        <dbReference type="Proteomes" id="UP001174934"/>
    </source>
</evidence>
<dbReference type="Proteomes" id="UP001174934">
    <property type="component" value="Unassembled WGS sequence"/>
</dbReference>
<keyword evidence="2" id="KW-1185">Reference proteome</keyword>
<protein>
    <submittedName>
        <fullName evidence="1">Uncharacterized protein</fullName>
    </submittedName>
</protein>
<name>A0AA39XBM3_9PEZI</name>
<reference evidence="1" key="1">
    <citation type="submission" date="2023-06" db="EMBL/GenBank/DDBJ databases">
        <title>Genome-scale phylogeny and comparative genomics of the fungal order Sordariales.</title>
        <authorList>
            <consortium name="Lawrence Berkeley National Laboratory"/>
            <person name="Hensen N."/>
            <person name="Bonometti L."/>
            <person name="Westerberg I."/>
            <person name="Brannstrom I.O."/>
            <person name="Guillou S."/>
            <person name="Cros-Aarteil S."/>
            <person name="Calhoun S."/>
            <person name="Haridas S."/>
            <person name="Kuo A."/>
            <person name="Mondo S."/>
            <person name="Pangilinan J."/>
            <person name="Riley R."/>
            <person name="LaButti K."/>
            <person name="Andreopoulos B."/>
            <person name="Lipzen A."/>
            <person name="Chen C."/>
            <person name="Yanf M."/>
            <person name="Daum C."/>
            <person name="Ng V."/>
            <person name="Clum A."/>
            <person name="Steindorff A."/>
            <person name="Ohm R."/>
            <person name="Martin F."/>
            <person name="Silar P."/>
            <person name="Natvig D."/>
            <person name="Lalanne C."/>
            <person name="Gautier V."/>
            <person name="Ament-velasquez S.L."/>
            <person name="Kruys A."/>
            <person name="Hutchinson M.I."/>
            <person name="Powell A.J."/>
            <person name="Barry K."/>
            <person name="Miller A.N."/>
            <person name="Grigoriev I.V."/>
            <person name="Debuchy R."/>
            <person name="Gladieux P."/>
            <person name="Thoren M.H."/>
            <person name="Johannesson H."/>
        </authorList>
    </citation>
    <scope>NUCLEOTIDE SEQUENCE</scope>
    <source>
        <strain evidence="1">SMH3391-2</strain>
    </source>
</reference>
<sequence length="139" mass="15687">MPRRSDLSFEAAALGAAPVSGVRFRNEGGRRDAYVSAAKVSPGQLKQYLDSKYPGQYSVQLFKQLCEQSGVCDYLLQEHRITGGFDVPTPEIHIGGFHHTLDEVPLFETSNVLSQRRYNLKIWFEPFKLVIISLNNPQM</sequence>
<gene>
    <name evidence="1" type="ORF">B0T17DRAFT_507376</name>
</gene>
<accession>A0AA39XBM3</accession>
<organism evidence="1 2">
    <name type="scientific">Bombardia bombarda</name>
    <dbReference type="NCBI Taxonomy" id="252184"/>
    <lineage>
        <taxon>Eukaryota</taxon>
        <taxon>Fungi</taxon>
        <taxon>Dikarya</taxon>
        <taxon>Ascomycota</taxon>
        <taxon>Pezizomycotina</taxon>
        <taxon>Sordariomycetes</taxon>
        <taxon>Sordariomycetidae</taxon>
        <taxon>Sordariales</taxon>
        <taxon>Lasiosphaeriaceae</taxon>
        <taxon>Bombardia</taxon>
    </lineage>
</organism>
<dbReference type="AlphaFoldDB" id="A0AA39XBM3"/>
<proteinExistence type="predicted"/>
<dbReference type="EMBL" id="JAULSR010000002">
    <property type="protein sequence ID" value="KAK0630946.1"/>
    <property type="molecule type" value="Genomic_DNA"/>
</dbReference>
<evidence type="ECO:0000313" key="1">
    <source>
        <dbReference type="EMBL" id="KAK0630946.1"/>
    </source>
</evidence>
<comment type="caution">
    <text evidence="1">The sequence shown here is derived from an EMBL/GenBank/DDBJ whole genome shotgun (WGS) entry which is preliminary data.</text>
</comment>